<comment type="caution">
    <text evidence="3">The sequence shown here is derived from an EMBL/GenBank/DDBJ whole genome shotgun (WGS) entry which is preliminary data.</text>
</comment>
<dbReference type="PANTHER" id="PTHR19353">
    <property type="entry name" value="FATTY ACID DESATURASE 2"/>
    <property type="match status" value="1"/>
</dbReference>
<evidence type="ECO:0000313" key="4">
    <source>
        <dbReference type="Proteomes" id="UP000295724"/>
    </source>
</evidence>
<proteinExistence type="predicted"/>
<name>A0A4R6XPV7_9GAMM</name>
<dbReference type="Proteomes" id="UP000295724">
    <property type="component" value="Unassembled WGS sequence"/>
</dbReference>
<reference evidence="3 4" key="1">
    <citation type="submission" date="2019-03" db="EMBL/GenBank/DDBJ databases">
        <title>Genomic Encyclopedia of Type Strains, Phase IV (KMG-IV): sequencing the most valuable type-strain genomes for metagenomic binning, comparative biology and taxonomic classification.</title>
        <authorList>
            <person name="Goeker M."/>
        </authorList>
    </citation>
    <scope>NUCLEOTIDE SEQUENCE [LARGE SCALE GENOMIC DNA]</scope>
    <source>
        <strain evidence="3 4">DSM 25488</strain>
    </source>
</reference>
<feature type="transmembrane region" description="Helical" evidence="1">
    <location>
        <begin position="214"/>
        <end position="235"/>
    </location>
</feature>
<keyword evidence="1" id="KW-0812">Transmembrane</keyword>
<keyword evidence="1" id="KW-1133">Transmembrane helix</keyword>
<evidence type="ECO:0000259" key="2">
    <source>
        <dbReference type="Pfam" id="PF00487"/>
    </source>
</evidence>
<gene>
    <name evidence="3" type="ORF">C8D91_1922</name>
</gene>
<evidence type="ECO:0000256" key="1">
    <source>
        <dbReference type="SAM" id="Phobius"/>
    </source>
</evidence>
<organism evidence="3 4">
    <name type="scientific">Marinicella litoralis</name>
    <dbReference type="NCBI Taxonomy" id="644220"/>
    <lineage>
        <taxon>Bacteria</taxon>
        <taxon>Pseudomonadati</taxon>
        <taxon>Pseudomonadota</taxon>
        <taxon>Gammaproteobacteria</taxon>
        <taxon>Lysobacterales</taxon>
        <taxon>Marinicellaceae</taxon>
        <taxon>Marinicella</taxon>
    </lineage>
</organism>
<accession>A0A4R6XPV7</accession>
<dbReference type="Pfam" id="PF00487">
    <property type="entry name" value="FA_desaturase"/>
    <property type="match status" value="1"/>
</dbReference>
<keyword evidence="4" id="KW-1185">Reference proteome</keyword>
<dbReference type="InterPro" id="IPR005804">
    <property type="entry name" value="FA_desaturase_dom"/>
</dbReference>
<protein>
    <submittedName>
        <fullName evidence="3">Fatty acid desaturase</fullName>
    </submittedName>
</protein>
<keyword evidence="1" id="KW-0472">Membrane</keyword>
<dbReference type="AlphaFoldDB" id="A0A4R6XPV7"/>
<dbReference type="CDD" id="cd03506">
    <property type="entry name" value="Delta6-FADS-like"/>
    <property type="match status" value="1"/>
</dbReference>
<dbReference type="GO" id="GO:0016020">
    <property type="term" value="C:membrane"/>
    <property type="evidence" value="ECO:0007669"/>
    <property type="project" value="TreeGrafter"/>
</dbReference>
<sequence>MKHKESIDFTALADEFDQINASVKSQLGSQDADYIRRIIKIHRLAEISGRIILMLCFFSLWFLLPGMLLLALAKILDNMEIGHNVMHGQYDWMNDPNINSRNFEWDIASDSGSWKRVHNHEHHTYTNIIGKDRDYGYGLLRMSNDLPWRKKNRWQFFTYLNLSLLFEWGIAYHELAAERVFVGKKKKDRTSSLSDSELKRMFFSKAGKQLFKDYVFFPLLAGPMFLYVLAANVGANLIRNLWTSTIIFCGHFTENVQTFTEAECKGESKGEWYYRQMLGSSNLTGPKWFHIMTGHLSCQIEHHLFPDIPAFRYYELAPKVEAIAAKYGIPYNSGSFFKQYGTVLQRIWTYSWPDKAAHKINEDHQQTEN</sequence>
<dbReference type="GO" id="GO:0016717">
    <property type="term" value="F:oxidoreductase activity, acting on paired donors, with oxidation of a pair of donors resulting in the reduction of molecular oxygen to two molecules of water"/>
    <property type="evidence" value="ECO:0007669"/>
    <property type="project" value="TreeGrafter"/>
</dbReference>
<dbReference type="PANTHER" id="PTHR19353:SF84">
    <property type="entry name" value="ACYL-COA DELTA-9-DESATURASE, DESB"/>
    <property type="match status" value="1"/>
</dbReference>
<dbReference type="EMBL" id="SNZB01000004">
    <property type="protein sequence ID" value="TDR19373.1"/>
    <property type="molecule type" value="Genomic_DNA"/>
</dbReference>
<dbReference type="OrthoDB" id="104711at2"/>
<dbReference type="RefSeq" id="WP_099020268.1">
    <property type="nucleotide sequence ID" value="NZ_NIHB01000007.1"/>
</dbReference>
<feature type="domain" description="Fatty acid desaturase" evidence="2">
    <location>
        <begin position="60"/>
        <end position="333"/>
    </location>
</feature>
<feature type="transmembrane region" description="Helical" evidence="1">
    <location>
        <begin position="51"/>
        <end position="76"/>
    </location>
</feature>
<dbReference type="GO" id="GO:0006629">
    <property type="term" value="P:lipid metabolic process"/>
    <property type="evidence" value="ECO:0007669"/>
    <property type="project" value="InterPro"/>
</dbReference>
<dbReference type="InterPro" id="IPR012171">
    <property type="entry name" value="Fatty_acid_desaturase"/>
</dbReference>
<evidence type="ECO:0000313" key="3">
    <source>
        <dbReference type="EMBL" id="TDR19373.1"/>
    </source>
</evidence>